<keyword evidence="1" id="KW-1133">Transmembrane helix</keyword>
<dbReference type="InterPro" id="IPR043993">
    <property type="entry name" value="T4SS_pilin"/>
</dbReference>
<name>A0A1F7IYC2_9BACT</name>
<feature type="transmembrane region" description="Helical" evidence="1">
    <location>
        <begin position="46"/>
        <end position="67"/>
    </location>
</feature>
<protein>
    <submittedName>
        <fullName evidence="2">Uncharacterized protein</fullName>
    </submittedName>
</protein>
<accession>A0A1F7IYC2</accession>
<evidence type="ECO:0000313" key="3">
    <source>
        <dbReference type="Proteomes" id="UP000177141"/>
    </source>
</evidence>
<keyword evidence="1" id="KW-0812">Transmembrane</keyword>
<dbReference type="Proteomes" id="UP000177141">
    <property type="component" value="Unassembled WGS sequence"/>
</dbReference>
<proteinExistence type="predicted"/>
<sequence>MIKGFLASSAPSMTDLFGEVSPPPGSEAFVNPFAGLGRLILTGIRISFIVFGLAALIYLLWGAFLWVTSEGDEEKLGKARMQMTHAVIGFVLVVVVLTIFSLVSGDILGIIIRDKEGNWVFKLPSINQLPTPTPLPSS</sequence>
<evidence type="ECO:0000313" key="2">
    <source>
        <dbReference type="EMBL" id="OGK48353.1"/>
    </source>
</evidence>
<organism evidence="2 3">
    <name type="scientific">Candidatus Roizmanbacteria bacterium RIFCSPLOWO2_01_FULL_38_12</name>
    <dbReference type="NCBI Taxonomy" id="1802061"/>
    <lineage>
        <taxon>Bacteria</taxon>
        <taxon>Candidatus Roizmaniibacteriota</taxon>
    </lineage>
</organism>
<feature type="transmembrane region" description="Helical" evidence="1">
    <location>
        <begin position="87"/>
        <end position="112"/>
    </location>
</feature>
<keyword evidence="1" id="KW-0472">Membrane</keyword>
<dbReference type="Pfam" id="PF18895">
    <property type="entry name" value="T4SS_pilin"/>
    <property type="match status" value="1"/>
</dbReference>
<dbReference type="AlphaFoldDB" id="A0A1F7IYC2"/>
<evidence type="ECO:0000256" key="1">
    <source>
        <dbReference type="SAM" id="Phobius"/>
    </source>
</evidence>
<comment type="caution">
    <text evidence="2">The sequence shown here is derived from an EMBL/GenBank/DDBJ whole genome shotgun (WGS) entry which is preliminary data.</text>
</comment>
<gene>
    <name evidence="2" type="ORF">A3A93_01815</name>
</gene>
<dbReference type="EMBL" id="MGAL01000017">
    <property type="protein sequence ID" value="OGK48353.1"/>
    <property type="molecule type" value="Genomic_DNA"/>
</dbReference>
<reference evidence="2 3" key="1">
    <citation type="journal article" date="2016" name="Nat. Commun.">
        <title>Thousands of microbial genomes shed light on interconnected biogeochemical processes in an aquifer system.</title>
        <authorList>
            <person name="Anantharaman K."/>
            <person name="Brown C.T."/>
            <person name="Hug L.A."/>
            <person name="Sharon I."/>
            <person name="Castelle C.J."/>
            <person name="Probst A.J."/>
            <person name="Thomas B.C."/>
            <person name="Singh A."/>
            <person name="Wilkins M.J."/>
            <person name="Karaoz U."/>
            <person name="Brodie E.L."/>
            <person name="Williams K.H."/>
            <person name="Hubbard S.S."/>
            <person name="Banfield J.F."/>
        </authorList>
    </citation>
    <scope>NUCLEOTIDE SEQUENCE [LARGE SCALE GENOMIC DNA]</scope>
</reference>